<feature type="compositionally biased region" description="Polar residues" evidence="1">
    <location>
        <begin position="17"/>
        <end position="41"/>
    </location>
</feature>
<proteinExistence type="predicted"/>
<reference evidence="2" key="1">
    <citation type="journal article" date="2019" name="Sci. Rep.">
        <title>Draft genome of Tanacetum cinerariifolium, the natural source of mosquito coil.</title>
        <authorList>
            <person name="Yamashiro T."/>
            <person name="Shiraishi A."/>
            <person name="Satake H."/>
            <person name="Nakayama K."/>
        </authorList>
    </citation>
    <scope>NUCLEOTIDE SEQUENCE</scope>
</reference>
<evidence type="ECO:0000256" key="1">
    <source>
        <dbReference type="SAM" id="MobiDB-lite"/>
    </source>
</evidence>
<dbReference type="EMBL" id="BKCJ011280836">
    <property type="protein sequence ID" value="GFD14641.1"/>
    <property type="molecule type" value="Genomic_DNA"/>
</dbReference>
<organism evidence="2">
    <name type="scientific">Tanacetum cinerariifolium</name>
    <name type="common">Dalmatian daisy</name>
    <name type="synonym">Chrysanthemum cinerariifolium</name>
    <dbReference type="NCBI Taxonomy" id="118510"/>
    <lineage>
        <taxon>Eukaryota</taxon>
        <taxon>Viridiplantae</taxon>
        <taxon>Streptophyta</taxon>
        <taxon>Embryophyta</taxon>
        <taxon>Tracheophyta</taxon>
        <taxon>Spermatophyta</taxon>
        <taxon>Magnoliopsida</taxon>
        <taxon>eudicotyledons</taxon>
        <taxon>Gunneridae</taxon>
        <taxon>Pentapetalae</taxon>
        <taxon>asterids</taxon>
        <taxon>campanulids</taxon>
        <taxon>Asterales</taxon>
        <taxon>Asteraceae</taxon>
        <taxon>Asteroideae</taxon>
        <taxon>Anthemideae</taxon>
        <taxon>Anthemidinae</taxon>
        <taxon>Tanacetum</taxon>
    </lineage>
</organism>
<protein>
    <submittedName>
        <fullName evidence="2">Uncharacterized protein</fullName>
    </submittedName>
</protein>
<name>A0A699TY03_TANCI</name>
<feature type="non-terminal residue" evidence="2">
    <location>
        <position position="74"/>
    </location>
</feature>
<feature type="region of interest" description="Disordered" evidence="1">
    <location>
        <begin position="1"/>
        <end position="41"/>
    </location>
</feature>
<comment type="caution">
    <text evidence="2">The sequence shown here is derived from an EMBL/GenBank/DDBJ whole genome shotgun (WGS) entry which is preliminary data.</text>
</comment>
<gene>
    <name evidence="2" type="ORF">Tci_886610</name>
</gene>
<accession>A0A699TY03</accession>
<sequence length="74" mass="8133">MLQLMGHFARDCKAKGNQANKSTGPKEANNNAGTQANDDQGVNSEIDLHEEHFVLPIWSAYSTTVKSSEDKIEN</sequence>
<dbReference type="AlphaFoldDB" id="A0A699TY03"/>
<evidence type="ECO:0000313" key="2">
    <source>
        <dbReference type="EMBL" id="GFD14641.1"/>
    </source>
</evidence>